<feature type="region of interest" description="Disordered" evidence="1">
    <location>
        <begin position="38"/>
        <end position="609"/>
    </location>
</feature>
<feature type="compositionally biased region" description="Pro residues" evidence="1">
    <location>
        <begin position="472"/>
        <end position="487"/>
    </location>
</feature>
<evidence type="ECO:0000313" key="2">
    <source>
        <dbReference type="EMBL" id="CAI6335899.1"/>
    </source>
</evidence>
<feature type="compositionally biased region" description="Polar residues" evidence="1">
    <location>
        <begin position="531"/>
        <end position="540"/>
    </location>
</feature>
<protein>
    <submittedName>
        <fullName evidence="2">Uncharacterized protein</fullName>
    </submittedName>
</protein>
<feature type="compositionally biased region" description="Polar residues" evidence="1">
    <location>
        <begin position="436"/>
        <end position="459"/>
    </location>
</feature>
<feature type="region of interest" description="Disordered" evidence="1">
    <location>
        <begin position="744"/>
        <end position="769"/>
    </location>
</feature>
<gene>
    <name evidence="2" type="ORF">PDIGIT_LOCUS8987</name>
</gene>
<feature type="compositionally biased region" description="Basic and acidic residues" evidence="1">
    <location>
        <begin position="187"/>
        <end position="202"/>
    </location>
</feature>
<evidence type="ECO:0000256" key="1">
    <source>
        <dbReference type="SAM" id="MobiDB-lite"/>
    </source>
</evidence>
<feature type="compositionally biased region" description="Low complexity" evidence="1">
    <location>
        <begin position="499"/>
        <end position="523"/>
    </location>
</feature>
<keyword evidence="3" id="KW-1185">Reference proteome</keyword>
<organism evidence="2 3">
    <name type="scientific">Periconia digitata</name>
    <dbReference type="NCBI Taxonomy" id="1303443"/>
    <lineage>
        <taxon>Eukaryota</taxon>
        <taxon>Fungi</taxon>
        <taxon>Dikarya</taxon>
        <taxon>Ascomycota</taxon>
        <taxon>Pezizomycotina</taxon>
        <taxon>Dothideomycetes</taxon>
        <taxon>Pleosporomycetidae</taxon>
        <taxon>Pleosporales</taxon>
        <taxon>Massarineae</taxon>
        <taxon>Periconiaceae</taxon>
        <taxon>Periconia</taxon>
    </lineage>
</organism>
<feature type="compositionally biased region" description="Polar residues" evidence="1">
    <location>
        <begin position="126"/>
        <end position="145"/>
    </location>
</feature>
<dbReference type="EMBL" id="CAOQHR010000006">
    <property type="protein sequence ID" value="CAI6335899.1"/>
    <property type="molecule type" value="Genomic_DNA"/>
</dbReference>
<dbReference type="AlphaFoldDB" id="A0A9W4XL21"/>
<feature type="compositionally biased region" description="Low complexity" evidence="1">
    <location>
        <begin position="403"/>
        <end position="415"/>
    </location>
</feature>
<evidence type="ECO:0000313" key="3">
    <source>
        <dbReference type="Proteomes" id="UP001152607"/>
    </source>
</evidence>
<sequence>MASTITRKSLELPSASSRQDIVSALLSEYGTFGDDDASIYSYNYSPASPARDLSPPPPPPKTPEKQRSYSNDKPLPYGGRLSMRFQLRVDGPTSPESPINSQTDSQPRRINYRSISRDSKPPSLTLAVSNGSTAKVPSTPTLTPGSSRSIPSSQSPRVEEKELPPPPPEKSKRRTQQLPLNGPKSPGRPERKDSQQSRENKETTQQLAEPVKRKPLPPKFTSLLDMKNMPRGGKGGPLPMPRTRNQTPNTAQQDTSRDRPSTAVEAKTSKLLSSPMESLPVKPHSVAAITNRLPPTPVQDEDMASKVSAPPLPPKQVKKPFAGMGLPSNPRGAKHVKGKSSTGFDWVKDSKTVLSPKPALEQIPQSPSHPPEQLSVPAPVPSLSPVPNTITPGLTPPPRQMEQSQQLSDSVSSVNGDDDRRPFSFEGLPPPPPPKQQANQSVSTTQIVTVPVPQSTTAVSKPISPAPSNSRNPPPQNAMRSPSPPQPASRLPNAFANLPSQQQQPFSPPMSSDSSRSVQQQQPAPRALASAFSSLPSQQRSDSPVSPPSGSPLPEFTAPTPISPMQSPDAAPIITTAADKPTYSNNTNNNTTTISMTHPVLNPNPTDTDQAPFTPLTHQPLHTRAAPITATHLSCYTSHAHSIWSKNEFQPQACMTCTSSRPSTSSSNHTFSSTSSASRERMWACTWCYLRICESCAAELYRIPGKNLRVLVERRKAGLVGAGVVGKGNNGGVMSMLVEQQEEEDTGKIGGLVGPKRHDSGAGGGNTAAAAAMTSNAGAGKAGWQADEERYGGAGYESDDFS</sequence>
<feature type="compositionally biased region" description="Low complexity" evidence="1">
    <location>
        <begin position="146"/>
        <end position="156"/>
    </location>
</feature>
<comment type="caution">
    <text evidence="2">The sequence shown here is derived from an EMBL/GenBank/DDBJ whole genome shotgun (WGS) entry which is preliminary data.</text>
</comment>
<proteinExistence type="predicted"/>
<feature type="compositionally biased region" description="Polar residues" evidence="1">
    <location>
        <begin position="243"/>
        <end position="254"/>
    </location>
</feature>
<feature type="compositionally biased region" description="Polar residues" evidence="1">
    <location>
        <begin position="94"/>
        <end position="105"/>
    </location>
</feature>
<feature type="compositionally biased region" description="Low complexity" evidence="1">
    <location>
        <begin position="462"/>
        <end position="471"/>
    </location>
</feature>
<reference evidence="2" key="1">
    <citation type="submission" date="2023-01" db="EMBL/GenBank/DDBJ databases">
        <authorList>
            <person name="Van Ghelder C."/>
            <person name="Rancurel C."/>
        </authorList>
    </citation>
    <scope>NUCLEOTIDE SEQUENCE</scope>
    <source>
        <strain evidence="2">CNCM I-4278</strain>
    </source>
</reference>
<accession>A0A9W4XL21</accession>
<dbReference type="Proteomes" id="UP001152607">
    <property type="component" value="Unassembled WGS sequence"/>
</dbReference>
<dbReference type="OrthoDB" id="5425130at2759"/>
<name>A0A9W4XL21_9PLEO</name>